<dbReference type="Proteomes" id="UP000614469">
    <property type="component" value="Unassembled WGS sequence"/>
</dbReference>
<dbReference type="PROSITE" id="PS51257">
    <property type="entry name" value="PROKAR_LIPOPROTEIN"/>
    <property type="match status" value="1"/>
</dbReference>
<organism evidence="2 3">
    <name type="scientific">Candidatus Desulfolinea nitratireducens</name>
    <dbReference type="NCBI Taxonomy" id="2841698"/>
    <lineage>
        <taxon>Bacteria</taxon>
        <taxon>Bacillati</taxon>
        <taxon>Chloroflexota</taxon>
        <taxon>Anaerolineae</taxon>
        <taxon>Anaerolineales</taxon>
        <taxon>Anaerolineales incertae sedis</taxon>
        <taxon>Candidatus Desulfolinea</taxon>
    </lineage>
</organism>
<feature type="chain" id="PRO_5035186326" evidence="1">
    <location>
        <begin position="23"/>
        <end position="190"/>
    </location>
</feature>
<gene>
    <name evidence="2" type="ORF">H8E29_16100</name>
</gene>
<dbReference type="AlphaFoldDB" id="A0A8J6NJC4"/>
<comment type="caution">
    <text evidence="2">The sequence shown here is derived from an EMBL/GenBank/DDBJ whole genome shotgun (WGS) entry which is preliminary data.</text>
</comment>
<dbReference type="EMBL" id="JACNJN010000193">
    <property type="protein sequence ID" value="MBC8336786.1"/>
    <property type="molecule type" value="Genomic_DNA"/>
</dbReference>
<sequence length="190" mass="20403">MLRKKKSAILFATISLIFASLACTMNIGGPDYPERVIPVSQQAIDSIKAQFETALEAGITGENIILTITEPQITSILAFKLENQNNPLFTEPQVFLQDGQMQIYGQATQGFFVANINVMVNVGIDEEGQPDIHIASADFGPFPVPESLSSALSAIIKEAYTGAVGPVATGFRIEKIGIRDGLMVMAGKVK</sequence>
<evidence type="ECO:0000313" key="2">
    <source>
        <dbReference type="EMBL" id="MBC8336786.1"/>
    </source>
</evidence>
<protein>
    <submittedName>
        <fullName evidence="2">Uncharacterized protein</fullName>
    </submittedName>
</protein>
<reference evidence="2 3" key="1">
    <citation type="submission" date="2020-08" db="EMBL/GenBank/DDBJ databases">
        <title>Bridging the membrane lipid divide: bacteria of the FCB group superphylum have the potential to synthesize archaeal ether lipids.</title>
        <authorList>
            <person name="Villanueva L."/>
            <person name="Von Meijenfeldt F.A.B."/>
            <person name="Westbye A.B."/>
            <person name="Yadav S."/>
            <person name="Hopmans E.C."/>
            <person name="Dutilh B.E."/>
            <person name="Sinninghe Damste J.S."/>
        </authorList>
    </citation>
    <scope>NUCLEOTIDE SEQUENCE [LARGE SCALE GENOMIC DNA]</scope>
    <source>
        <strain evidence="2">NIOZ-UU36</strain>
    </source>
</reference>
<accession>A0A8J6NJC4</accession>
<proteinExistence type="predicted"/>
<evidence type="ECO:0000313" key="3">
    <source>
        <dbReference type="Proteomes" id="UP000614469"/>
    </source>
</evidence>
<keyword evidence="1" id="KW-0732">Signal</keyword>
<evidence type="ECO:0000256" key="1">
    <source>
        <dbReference type="SAM" id="SignalP"/>
    </source>
</evidence>
<feature type="signal peptide" evidence="1">
    <location>
        <begin position="1"/>
        <end position="22"/>
    </location>
</feature>
<name>A0A8J6NJC4_9CHLR</name>